<dbReference type="RefSeq" id="XP_018004684.1">
    <property type="nucleotide sequence ID" value="XM_018148893.1"/>
</dbReference>
<organism evidence="1 2">
    <name type="scientific">Cyphellophora attinorum</name>
    <dbReference type="NCBI Taxonomy" id="1664694"/>
    <lineage>
        <taxon>Eukaryota</taxon>
        <taxon>Fungi</taxon>
        <taxon>Dikarya</taxon>
        <taxon>Ascomycota</taxon>
        <taxon>Pezizomycotina</taxon>
        <taxon>Eurotiomycetes</taxon>
        <taxon>Chaetothyriomycetidae</taxon>
        <taxon>Chaetothyriales</taxon>
        <taxon>Cyphellophoraceae</taxon>
        <taxon>Cyphellophora</taxon>
    </lineage>
</organism>
<dbReference type="VEuPathDB" id="FungiDB:AB675_8447"/>
<sequence length="206" mass="22775">MSHLAPAPAPAPVPQQIFLRDCYMRIQTPDPSLPDGFNAAKMTTLVWNQTPEQVANTINNMHNAHGTNVQLWLKGDLVGMIYAGIYRRGSMPIDVTPQTGLDADNNVISIILPSGVAKLDQVSPDPSKVVGLNKQVQCVYGIHLKDLNRPLVPNDYLYIRMQYLKKFLVDFYKFSGGNTKTAPAPSWTYADGLGRVLVITLEKPPM</sequence>
<keyword evidence="2" id="KW-1185">Reference proteome</keyword>
<evidence type="ECO:0000313" key="1">
    <source>
        <dbReference type="EMBL" id="KPI44721.1"/>
    </source>
</evidence>
<dbReference type="AlphaFoldDB" id="A0A0N0NR60"/>
<comment type="caution">
    <text evidence="1">The sequence shown here is derived from an EMBL/GenBank/DDBJ whole genome shotgun (WGS) entry which is preliminary data.</text>
</comment>
<reference evidence="1 2" key="1">
    <citation type="submission" date="2015-06" db="EMBL/GenBank/DDBJ databases">
        <title>Draft genome of the ant-associated black yeast Phialophora attae CBS 131958.</title>
        <authorList>
            <person name="Moreno L.F."/>
            <person name="Stielow B.J."/>
            <person name="de Hoog S."/>
            <person name="Vicente V.A."/>
            <person name="Weiss V.A."/>
            <person name="de Vries M."/>
            <person name="Cruz L.M."/>
            <person name="Souza E.M."/>
        </authorList>
    </citation>
    <scope>NUCLEOTIDE SEQUENCE [LARGE SCALE GENOMIC DNA]</scope>
    <source>
        <strain evidence="1 2">CBS 131958</strain>
    </source>
</reference>
<dbReference type="Proteomes" id="UP000038010">
    <property type="component" value="Unassembled WGS sequence"/>
</dbReference>
<evidence type="ECO:0000313" key="2">
    <source>
        <dbReference type="Proteomes" id="UP000038010"/>
    </source>
</evidence>
<accession>A0A0N0NR60</accession>
<dbReference type="OrthoDB" id="5429831at2759"/>
<proteinExistence type="predicted"/>
<protein>
    <submittedName>
        <fullName evidence="1">Uncharacterized protein</fullName>
    </submittedName>
</protein>
<gene>
    <name evidence="1" type="ORF">AB675_8447</name>
</gene>
<dbReference type="GeneID" id="28740773"/>
<dbReference type="EMBL" id="LFJN01000003">
    <property type="protein sequence ID" value="KPI44721.1"/>
    <property type="molecule type" value="Genomic_DNA"/>
</dbReference>
<name>A0A0N0NR60_9EURO</name>